<reference evidence="1 2" key="1">
    <citation type="submission" date="2020-11" db="EMBL/GenBank/DDBJ databases">
        <title>Carbohydrate-dependent, anaerobic sulfur respiration: A novel catabolism in halophilic archaea.</title>
        <authorList>
            <person name="Sorokin D.Y."/>
            <person name="Messina E."/>
            <person name="Smedile F."/>
            <person name="La Cono V."/>
            <person name="Hallsworth J.E."/>
            <person name="Yakimov M.M."/>
        </authorList>
    </citation>
    <scope>NUCLEOTIDE SEQUENCE [LARGE SCALE GENOMIC DNA]</scope>
    <source>
        <strain evidence="1 2">HSR-Est</strain>
    </source>
</reference>
<proteinExistence type="predicted"/>
<protein>
    <submittedName>
        <fullName evidence="1">Uncharacterized protein</fullName>
    </submittedName>
</protein>
<organism evidence="1 2">
    <name type="scientific">Halapricum desulfuricans</name>
    <dbReference type="NCBI Taxonomy" id="2841257"/>
    <lineage>
        <taxon>Archaea</taxon>
        <taxon>Methanobacteriati</taxon>
        <taxon>Methanobacteriota</taxon>
        <taxon>Stenosarchaea group</taxon>
        <taxon>Halobacteria</taxon>
        <taxon>Halobacteriales</taxon>
        <taxon>Haloarculaceae</taxon>
        <taxon>Halapricum</taxon>
    </lineage>
</organism>
<name>A0A897NY25_9EURY</name>
<dbReference type="AlphaFoldDB" id="A0A897NY25"/>
<evidence type="ECO:0000313" key="2">
    <source>
        <dbReference type="Proteomes" id="UP000663292"/>
    </source>
</evidence>
<accession>A0A897NY25</accession>
<dbReference type="Proteomes" id="UP000663292">
    <property type="component" value="Chromosome"/>
</dbReference>
<sequence>MSPRRRSIRPAKCVLVCIICSGNLLLADATLRRRLRYVGVFSVSTDVTIHNFLGRSDAWWVLRVRSYGMCGSY</sequence>
<dbReference type="EMBL" id="CP064791">
    <property type="protein sequence ID" value="QSG15509.1"/>
    <property type="molecule type" value="Genomic_DNA"/>
</dbReference>
<evidence type="ECO:0000313" key="1">
    <source>
        <dbReference type="EMBL" id="QSG15509.1"/>
    </source>
</evidence>
<keyword evidence="2" id="KW-1185">Reference proteome</keyword>
<gene>
    <name evidence="1" type="ORF">HSEST_1990</name>
</gene>